<dbReference type="Gene3D" id="3.30.40.10">
    <property type="entry name" value="Zinc/RING finger domain, C3HC4 (zinc finger)"/>
    <property type="match status" value="1"/>
</dbReference>
<dbReference type="GO" id="GO:0061630">
    <property type="term" value="F:ubiquitin protein ligase activity"/>
    <property type="evidence" value="ECO:0007669"/>
    <property type="project" value="UniProtKB-EC"/>
</dbReference>
<evidence type="ECO:0000256" key="2">
    <source>
        <dbReference type="ARBA" id="ARBA00004167"/>
    </source>
</evidence>
<dbReference type="Pfam" id="PF13639">
    <property type="entry name" value="zf-RING_2"/>
    <property type="match status" value="1"/>
</dbReference>
<dbReference type="FunFam" id="3.30.40.10:FF:000285">
    <property type="entry name" value="RING-H2 finger protein ATL43"/>
    <property type="match status" value="1"/>
</dbReference>
<dbReference type="EMBL" id="BTGU01000034">
    <property type="protein sequence ID" value="GMN50586.1"/>
    <property type="molecule type" value="Genomic_DNA"/>
</dbReference>
<evidence type="ECO:0000256" key="17">
    <source>
        <dbReference type="SAM" id="Phobius"/>
    </source>
</evidence>
<organism evidence="20 21">
    <name type="scientific">Ficus carica</name>
    <name type="common">Common fig</name>
    <dbReference type="NCBI Taxonomy" id="3494"/>
    <lineage>
        <taxon>Eukaryota</taxon>
        <taxon>Viridiplantae</taxon>
        <taxon>Streptophyta</taxon>
        <taxon>Embryophyta</taxon>
        <taxon>Tracheophyta</taxon>
        <taxon>Spermatophyta</taxon>
        <taxon>Magnoliopsida</taxon>
        <taxon>eudicotyledons</taxon>
        <taxon>Gunneridae</taxon>
        <taxon>Pentapetalae</taxon>
        <taxon>rosids</taxon>
        <taxon>fabids</taxon>
        <taxon>Rosales</taxon>
        <taxon>Moraceae</taxon>
        <taxon>Ficeae</taxon>
        <taxon>Ficus</taxon>
    </lineage>
</organism>
<feature type="region of interest" description="Disordered" evidence="16">
    <location>
        <begin position="332"/>
        <end position="356"/>
    </location>
</feature>
<comment type="caution">
    <text evidence="20">The sequence shown here is derived from an EMBL/GenBank/DDBJ whole genome shotgun (WGS) entry which is preliminary data.</text>
</comment>
<evidence type="ECO:0000256" key="18">
    <source>
        <dbReference type="SAM" id="SignalP"/>
    </source>
</evidence>
<dbReference type="EC" id="2.3.2.27" evidence="4"/>
<dbReference type="SUPFAM" id="SSF57850">
    <property type="entry name" value="RING/U-box"/>
    <property type="match status" value="1"/>
</dbReference>
<feature type="transmembrane region" description="Helical" evidence="17">
    <location>
        <begin position="39"/>
        <end position="61"/>
    </location>
</feature>
<accession>A0AA88AX76</accession>
<keyword evidence="5" id="KW-0808">Transferase</keyword>
<dbReference type="Proteomes" id="UP001187192">
    <property type="component" value="Unassembled WGS sequence"/>
</dbReference>
<evidence type="ECO:0000256" key="1">
    <source>
        <dbReference type="ARBA" id="ARBA00000900"/>
    </source>
</evidence>
<proteinExistence type="inferred from homology"/>
<dbReference type="PROSITE" id="PS50089">
    <property type="entry name" value="ZF_RING_2"/>
    <property type="match status" value="1"/>
</dbReference>
<dbReference type="PANTHER" id="PTHR46539:SF1">
    <property type="entry name" value="E3 UBIQUITIN-PROTEIN LIGASE ATL42"/>
    <property type="match status" value="1"/>
</dbReference>
<comment type="subcellular location">
    <subcellularLocation>
        <location evidence="2">Membrane</location>
        <topology evidence="2">Single-pass membrane protein</topology>
    </subcellularLocation>
</comment>
<dbReference type="PANTHER" id="PTHR46539">
    <property type="entry name" value="E3 UBIQUITIN-PROTEIN LIGASE ATL42"/>
    <property type="match status" value="1"/>
</dbReference>
<keyword evidence="7" id="KW-0479">Metal-binding</keyword>
<evidence type="ECO:0000256" key="15">
    <source>
        <dbReference type="PROSITE-ProRule" id="PRU00175"/>
    </source>
</evidence>
<evidence type="ECO:0000256" key="3">
    <source>
        <dbReference type="ARBA" id="ARBA00004906"/>
    </source>
</evidence>
<evidence type="ECO:0000256" key="7">
    <source>
        <dbReference type="ARBA" id="ARBA00022723"/>
    </source>
</evidence>
<name>A0AA88AX76_FICCA</name>
<evidence type="ECO:0000256" key="13">
    <source>
        <dbReference type="ARBA" id="ARBA00023136"/>
    </source>
</evidence>
<evidence type="ECO:0000256" key="16">
    <source>
        <dbReference type="SAM" id="MobiDB-lite"/>
    </source>
</evidence>
<evidence type="ECO:0000256" key="12">
    <source>
        <dbReference type="ARBA" id="ARBA00022989"/>
    </source>
</evidence>
<evidence type="ECO:0000256" key="14">
    <source>
        <dbReference type="ARBA" id="ARBA00024209"/>
    </source>
</evidence>
<reference evidence="20" key="1">
    <citation type="submission" date="2023-07" db="EMBL/GenBank/DDBJ databases">
        <title>draft genome sequence of fig (Ficus carica).</title>
        <authorList>
            <person name="Takahashi T."/>
            <person name="Nishimura K."/>
        </authorList>
    </citation>
    <scope>NUCLEOTIDE SEQUENCE</scope>
</reference>
<evidence type="ECO:0000256" key="8">
    <source>
        <dbReference type="ARBA" id="ARBA00022729"/>
    </source>
</evidence>
<evidence type="ECO:0000256" key="11">
    <source>
        <dbReference type="ARBA" id="ARBA00022833"/>
    </source>
</evidence>
<comment type="similarity">
    <text evidence="14">Belongs to the RING-type zinc finger family. ATL subfamily.</text>
</comment>
<keyword evidence="10" id="KW-0833">Ubl conjugation pathway</keyword>
<keyword evidence="9 15" id="KW-0863">Zinc-finger</keyword>
<feature type="signal peptide" evidence="18">
    <location>
        <begin position="1"/>
        <end position="20"/>
    </location>
</feature>
<keyword evidence="6 17" id="KW-0812">Transmembrane</keyword>
<dbReference type="InterPro" id="IPR013083">
    <property type="entry name" value="Znf_RING/FYVE/PHD"/>
</dbReference>
<sequence length="429" mass="48645">MNRFSTIILHLFFAAIHVGADTTGPDYSATYDYTSLKPSLAVVLTILSVMFVLTFLLLAYAKYCHGREPASVNPQQTALISASNRFSGIDKTVVESLPFFRFSSLKGSREGLECAVCLSKFENIEVLRLLPKCKHAFHINCIDHWLERHSSCPLCRHKVSSDDLKLITYSNSKRFLSNNPSERREDSNNLELFVQREESRRGSSRFSIGGSFRKLHEKGGDKEEELLIRQETEADQKVLHKHNHKILVTDFVFKNRWSNVSSSDLIFLSSEMLNDVSSGRFASMDSNDDITTSTTRKEVANEEIIKIKEEMEMKKSFETKVGTISTTVSNPGFSSALGGKASTSNHTSRSVMSSGEQRSVSEITAFSRYRDSGVKNRIGECSYTSENNGKEENIRRVWLPIARRTIQWFADREKRSQFPDNPQKYPLDV</sequence>
<comment type="pathway">
    <text evidence="3">Protein modification; protein ubiquitination.</text>
</comment>
<dbReference type="GO" id="GO:0008270">
    <property type="term" value="F:zinc ion binding"/>
    <property type="evidence" value="ECO:0007669"/>
    <property type="project" value="UniProtKB-KW"/>
</dbReference>
<dbReference type="InterPro" id="IPR001841">
    <property type="entry name" value="Znf_RING"/>
</dbReference>
<keyword evidence="21" id="KW-1185">Reference proteome</keyword>
<evidence type="ECO:0000256" key="6">
    <source>
        <dbReference type="ARBA" id="ARBA00022692"/>
    </source>
</evidence>
<keyword evidence="8 18" id="KW-0732">Signal</keyword>
<dbReference type="SMART" id="SM00184">
    <property type="entry name" value="RING"/>
    <property type="match status" value="1"/>
</dbReference>
<evidence type="ECO:0000259" key="19">
    <source>
        <dbReference type="PROSITE" id="PS50089"/>
    </source>
</evidence>
<gene>
    <name evidence="20" type="ORF">TIFTF001_019752</name>
</gene>
<evidence type="ECO:0000313" key="20">
    <source>
        <dbReference type="EMBL" id="GMN50586.1"/>
    </source>
</evidence>
<keyword evidence="11" id="KW-0862">Zinc</keyword>
<evidence type="ECO:0000256" key="4">
    <source>
        <dbReference type="ARBA" id="ARBA00012483"/>
    </source>
</evidence>
<feature type="compositionally biased region" description="Polar residues" evidence="16">
    <location>
        <begin position="341"/>
        <end position="356"/>
    </location>
</feature>
<dbReference type="GO" id="GO:0016020">
    <property type="term" value="C:membrane"/>
    <property type="evidence" value="ECO:0007669"/>
    <property type="project" value="UniProtKB-SubCell"/>
</dbReference>
<comment type="catalytic activity">
    <reaction evidence="1">
        <text>S-ubiquitinyl-[E2 ubiquitin-conjugating enzyme]-L-cysteine + [acceptor protein]-L-lysine = [E2 ubiquitin-conjugating enzyme]-L-cysteine + N(6)-ubiquitinyl-[acceptor protein]-L-lysine.</text>
        <dbReference type="EC" id="2.3.2.27"/>
    </reaction>
</comment>
<evidence type="ECO:0000313" key="21">
    <source>
        <dbReference type="Proteomes" id="UP001187192"/>
    </source>
</evidence>
<evidence type="ECO:0000256" key="5">
    <source>
        <dbReference type="ARBA" id="ARBA00022679"/>
    </source>
</evidence>
<evidence type="ECO:0000256" key="10">
    <source>
        <dbReference type="ARBA" id="ARBA00022786"/>
    </source>
</evidence>
<evidence type="ECO:0000256" key="9">
    <source>
        <dbReference type="ARBA" id="ARBA00022771"/>
    </source>
</evidence>
<protein>
    <recommendedName>
        <fullName evidence="4">RING-type E3 ubiquitin transferase</fullName>
        <ecNumber evidence="4">2.3.2.27</ecNumber>
    </recommendedName>
</protein>
<keyword evidence="12 17" id="KW-1133">Transmembrane helix</keyword>
<keyword evidence="13 17" id="KW-0472">Membrane</keyword>
<feature type="domain" description="RING-type" evidence="19">
    <location>
        <begin position="114"/>
        <end position="156"/>
    </location>
</feature>
<dbReference type="AlphaFoldDB" id="A0AA88AX76"/>
<feature type="chain" id="PRO_5041686064" description="RING-type E3 ubiquitin transferase" evidence="18">
    <location>
        <begin position="21"/>
        <end position="429"/>
    </location>
</feature>
<dbReference type="CDD" id="cd16461">
    <property type="entry name" value="RING-H2_EL5-like"/>
    <property type="match status" value="1"/>
</dbReference>